<keyword evidence="1" id="KW-0238">DNA-binding</keyword>
<keyword evidence="4" id="KW-1185">Reference proteome</keyword>
<dbReference type="PROSITE" id="PS00552">
    <property type="entry name" value="HTH_MERR_1"/>
    <property type="match status" value="1"/>
</dbReference>
<organism evidence="3 4">
    <name type="scientific">Falsihalocynthiibacter arcticus</name>
    <dbReference type="NCBI Taxonomy" id="1579316"/>
    <lineage>
        <taxon>Bacteria</taxon>
        <taxon>Pseudomonadati</taxon>
        <taxon>Pseudomonadota</taxon>
        <taxon>Alphaproteobacteria</taxon>
        <taxon>Rhodobacterales</taxon>
        <taxon>Roseobacteraceae</taxon>
        <taxon>Falsihalocynthiibacter</taxon>
    </lineage>
</organism>
<dbReference type="Gene3D" id="1.10.1660.10">
    <property type="match status" value="1"/>
</dbReference>
<dbReference type="InterPro" id="IPR000551">
    <property type="entry name" value="MerR-type_HTH_dom"/>
</dbReference>
<evidence type="ECO:0000256" key="1">
    <source>
        <dbReference type="ARBA" id="ARBA00023125"/>
    </source>
</evidence>
<dbReference type="RefSeq" id="WP_039003452.1">
    <property type="nucleotide sequence ID" value="NZ_CP014327.1"/>
</dbReference>
<proteinExistence type="predicted"/>
<dbReference type="AlphaFoldDB" id="A0A126V405"/>
<feature type="domain" description="HTH merR-type" evidence="2">
    <location>
        <begin position="9"/>
        <end position="78"/>
    </location>
</feature>
<evidence type="ECO:0000313" key="3">
    <source>
        <dbReference type="EMBL" id="AML53052.1"/>
    </source>
</evidence>
<dbReference type="Pfam" id="PF13411">
    <property type="entry name" value="MerR_1"/>
    <property type="match status" value="1"/>
</dbReference>
<dbReference type="InterPro" id="IPR047057">
    <property type="entry name" value="MerR_fam"/>
</dbReference>
<dbReference type="PRINTS" id="PR00040">
    <property type="entry name" value="HTHMERR"/>
</dbReference>
<dbReference type="Proteomes" id="UP000070371">
    <property type="component" value="Chromosome"/>
</dbReference>
<reference evidence="3 4" key="1">
    <citation type="submission" date="2016-02" db="EMBL/GenBank/DDBJ databases">
        <title>Complete genome sequence of Halocynthiibacter arcticus PAMC 20958t from arctic marine sediment.</title>
        <authorList>
            <person name="Lee Y.M."/>
            <person name="Baek K."/>
            <person name="Lee H.K."/>
            <person name="Shin S.C."/>
        </authorList>
    </citation>
    <scope>NUCLEOTIDE SEQUENCE [LARGE SCALE GENOMIC DNA]</scope>
    <source>
        <strain evidence="3">PAMC 20958</strain>
    </source>
</reference>
<dbReference type="CDD" id="cd04785">
    <property type="entry name" value="HTH_CadR-PbrR-like"/>
    <property type="match status" value="1"/>
</dbReference>
<dbReference type="PANTHER" id="PTHR30204">
    <property type="entry name" value="REDOX-CYCLING DRUG-SENSING TRANSCRIPTIONAL ACTIVATOR SOXR"/>
    <property type="match status" value="1"/>
</dbReference>
<sequence length="139" mass="15906">MSDFTNARGYPIGEMSKRTGVNIETIRYYERIDIMPKPDRTAGGNRQYNHDQLKRLSFIKTSRELGFSIDEIRQLLEMVDRQDFTCGEVHGLTVGHLASVREKIKGLRKLEKALVRMAAECSQGDVPDCPILDTLFETR</sequence>
<dbReference type="PANTHER" id="PTHR30204:SF92">
    <property type="entry name" value="HTH-TYPE TRANSCRIPTIONAL REGULATOR ZNTR"/>
    <property type="match status" value="1"/>
</dbReference>
<dbReference type="EMBL" id="CP014327">
    <property type="protein sequence ID" value="AML53052.1"/>
    <property type="molecule type" value="Genomic_DNA"/>
</dbReference>
<dbReference type="GO" id="GO:0003677">
    <property type="term" value="F:DNA binding"/>
    <property type="evidence" value="ECO:0007669"/>
    <property type="project" value="UniProtKB-KW"/>
</dbReference>
<dbReference type="SUPFAM" id="SSF46955">
    <property type="entry name" value="Putative DNA-binding domain"/>
    <property type="match status" value="1"/>
</dbReference>
<dbReference type="PROSITE" id="PS50937">
    <property type="entry name" value="HTH_MERR_2"/>
    <property type="match status" value="1"/>
</dbReference>
<dbReference type="InterPro" id="IPR009061">
    <property type="entry name" value="DNA-bd_dom_put_sf"/>
</dbReference>
<accession>A0A126V405</accession>
<evidence type="ECO:0000259" key="2">
    <source>
        <dbReference type="PROSITE" id="PS50937"/>
    </source>
</evidence>
<dbReference type="STRING" id="1579316.RC74_18910"/>
<dbReference type="KEGG" id="hat:RC74_18910"/>
<dbReference type="GO" id="GO:0003700">
    <property type="term" value="F:DNA-binding transcription factor activity"/>
    <property type="evidence" value="ECO:0007669"/>
    <property type="project" value="InterPro"/>
</dbReference>
<gene>
    <name evidence="3" type="ORF">RC74_18910</name>
</gene>
<evidence type="ECO:0000313" key="4">
    <source>
        <dbReference type="Proteomes" id="UP000070371"/>
    </source>
</evidence>
<dbReference type="SMART" id="SM00422">
    <property type="entry name" value="HTH_MERR"/>
    <property type="match status" value="1"/>
</dbReference>
<dbReference type="OrthoDB" id="9802944at2"/>
<name>A0A126V405_9RHOB</name>
<protein>
    <submittedName>
        <fullName evidence="3">MerR family transcriptional regulator</fullName>
    </submittedName>
</protein>